<dbReference type="GO" id="GO:0051087">
    <property type="term" value="F:protein-folding chaperone binding"/>
    <property type="evidence" value="ECO:0007669"/>
    <property type="project" value="TreeGrafter"/>
</dbReference>
<feature type="region of interest" description="Disordered" evidence="7">
    <location>
        <begin position="199"/>
        <end position="218"/>
    </location>
</feature>
<organism evidence="9 10">
    <name type="scientific">Podila minutissima</name>
    <dbReference type="NCBI Taxonomy" id="64525"/>
    <lineage>
        <taxon>Eukaryota</taxon>
        <taxon>Fungi</taxon>
        <taxon>Fungi incertae sedis</taxon>
        <taxon>Mucoromycota</taxon>
        <taxon>Mortierellomycotina</taxon>
        <taxon>Mortierellomycetes</taxon>
        <taxon>Mortierellales</taxon>
        <taxon>Mortierellaceae</taxon>
        <taxon>Podila</taxon>
    </lineage>
</organism>
<accession>A0A9P5SLL0</accession>
<feature type="compositionally biased region" description="Polar residues" evidence="7">
    <location>
        <begin position="205"/>
        <end position="218"/>
    </location>
</feature>
<feature type="domain" description="U-box" evidence="8">
    <location>
        <begin position="232"/>
        <end position="307"/>
    </location>
</feature>
<proteinExistence type="predicted"/>
<dbReference type="InterPro" id="IPR011990">
    <property type="entry name" value="TPR-like_helical_dom_sf"/>
</dbReference>
<keyword evidence="6" id="KW-0802">TPR repeat</keyword>
<dbReference type="SUPFAM" id="SSF57850">
    <property type="entry name" value="RING/U-box"/>
    <property type="match status" value="1"/>
</dbReference>
<dbReference type="PANTHER" id="PTHR46803:SF2">
    <property type="entry name" value="E3 UBIQUITIN-PROTEIN LIGASE CHIP"/>
    <property type="match status" value="1"/>
</dbReference>
<evidence type="ECO:0000259" key="8">
    <source>
        <dbReference type="PROSITE" id="PS51698"/>
    </source>
</evidence>
<dbReference type="GO" id="GO:0005737">
    <property type="term" value="C:cytoplasm"/>
    <property type="evidence" value="ECO:0007669"/>
    <property type="project" value="TreeGrafter"/>
</dbReference>
<comment type="caution">
    <text evidence="9">The sequence shown here is derived from an EMBL/GenBank/DDBJ whole genome shotgun (WGS) entry which is preliminary data.</text>
</comment>
<evidence type="ECO:0000256" key="1">
    <source>
        <dbReference type="ARBA" id="ARBA00000900"/>
    </source>
</evidence>
<keyword evidence="3" id="KW-0808">Transferase</keyword>
<dbReference type="InterPro" id="IPR019734">
    <property type="entry name" value="TPR_rpt"/>
</dbReference>
<evidence type="ECO:0000256" key="7">
    <source>
        <dbReference type="SAM" id="MobiDB-lite"/>
    </source>
</evidence>
<evidence type="ECO:0000256" key="3">
    <source>
        <dbReference type="ARBA" id="ARBA00022679"/>
    </source>
</evidence>
<dbReference type="GO" id="GO:0043161">
    <property type="term" value="P:proteasome-mediated ubiquitin-dependent protein catabolic process"/>
    <property type="evidence" value="ECO:0007669"/>
    <property type="project" value="TreeGrafter"/>
</dbReference>
<keyword evidence="5" id="KW-0833">Ubl conjugation pathway</keyword>
<dbReference type="Gene3D" id="6.10.140.2020">
    <property type="match status" value="1"/>
</dbReference>
<evidence type="ECO:0000256" key="4">
    <source>
        <dbReference type="ARBA" id="ARBA00022737"/>
    </source>
</evidence>
<dbReference type="SUPFAM" id="SSF48452">
    <property type="entry name" value="TPR-like"/>
    <property type="match status" value="1"/>
</dbReference>
<dbReference type="EMBL" id="JAAAUY010000226">
    <property type="protein sequence ID" value="KAF9333024.1"/>
    <property type="molecule type" value="Genomic_DNA"/>
</dbReference>
<dbReference type="Pfam" id="PF04564">
    <property type="entry name" value="U-box"/>
    <property type="match status" value="1"/>
</dbReference>
<dbReference type="GO" id="GO:0061630">
    <property type="term" value="F:ubiquitin protein ligase activity"/>
    <property type="evidence" value="ECO:0007669"/>
    <property type="project" value="UniProtKB-EC"/>
</dbReference>
<dbReference type="InterPro" id="IPR003613">
    <property type="entry name" value="Ubox_domain"/>
</dbReference>
<dbReference type="Gene3D" id="3.30.40.10">
    <property type="entry name" value="Zinc/RING finger domain, C3HC4 (zinc finger)"/>
    <property type="match status" value="1"/>
</dbReference>
<keyword evidence="4" id="KW-0677">Repeat</keyword>
<dbReference type="Proteomes" id="UP000696485">
    <property type="component" value="Unassembled WGS sequence"/>
</dbReference>
<sequence>MASTLTADEHKLKGNEYFKAKAYDDAIHEYSTAIVKGPKVAVYYCNRANCYLKLEQYSKVVSDCERVVELDPKNVKGYYFMGKARLELGQPYHALSDLKRAYELSLDQRSNFTKDIITILSEAKKQKWIEEERQRIASLSDTYKYMKDLIEQDMDRQVQALDKDARDYDENRAFIVSDREHRLQQLEIMLARSSVPEESAGPYIQNKTTPLTPQDSPQLAKNVSSASYQPREVPDYLLDKITYEFMHDPVISTKSGVTYERNTLLEHFGHGRMFDPVSQAPMTVQDMLPNRALREACEDYLSKNGWAVDY</sequence>
<dbReference type="GO" id="GO:0000209">
    <property type="term" value="P:protein polyubiquitination"/>
    <property type="evidence" value="ECO:0007669"/>
    <property type="project" value="TreeGrafter"/>
</dbReference>
<evidence type="ECO:0000256" key="5">
    <source>
        <dbReference type="ARBA" id="ARBA00022786"/>
    </source>
</evidence>
<evidence type="ECO:0000313" key="9">
    <source>
        <dbReference type="EMBL" id="KAF9333024.1"/>
    </source>
</evidence>
<keyword evidence="10" id="KW-1185">Reference proteome</keyword>
<dbReference type="GO" id="GO:0071218">
    <property type="term" value="P:cellular response to misfolded protein"/>
    <property type="evidence" value="ECO:0007669"/>
    <property type="project" value="TreeGrafter"/>
</dbReference>
<dbReference type="GO" id="GO:0045862">
    <property type="term" value="P:positive regulation of proteolysis"/>
    <property type="evidence" value="ECO:0007669"/>
    <property type="project" value="TreeGrafter"/>
</dbReference>
<dbReference type="GO" id="GO:0006515">
    <property type="term" value="P:protein quality control for misfolded or incompletely synthesized proteins"/>
    <property type="evidence" value="ECO:0007669"/>
    <property type="project" value="TreeGrafter"/>
</dbReference>
<reference evidence="9" key="1">
    <citation type="journal article" date="2020" name="Fungal Divers.">
        <title>Resolving the Mortierellaceae phylogeny through synthesis of multi-gene phylogenetics and phylogenomics.</title>
        <authorList>
            <person name="Vandepol N."/>
            <person name="Liber J."/>
            <person name="Desiro A."/>
            <person name="Na H."/>
            <person name="Kennedy M."/>
            <person name="Barry K."/>
            <person name="Grigoriev I.V."/>
            <person name="Miller A.N."/>
            <person name="O'Donnell K."/>
            <person name="Stajich J.E."/>
            <person name="Bonito G."/>
        </authorList>
    </citation>
    <scope>NUCLEOTIDE SEQUENCE</scope>
    <source>
        <strain evidence="9">NVP1</strain>
    </source>
</reference>
<dbReference type="PROSITE" id="PS51698">
    <property type="entry name" value="U_BOX"/>
    <property type="match status" value="1"/>
</dbReference>
<dbReference type="InterPro" id="IPR041312">
    <property type="entry name" value="CHIP_TPR_N"/>
</dbReference>
<dbReference type="Pfam" id="PF18391">
    <property type="entry name" value="CHIP_TPR_N"/>
    <property type="match status" value="1"/>
</dbReference>
<dbReference type="PROSITE" id="PS50005">
    <property type="entry name" value="TPR"/>
    <property type="match status" value="1"/>
</dbReference>
<protein>
    <recommendedName>
        <fullName evidence="2">RING-type E3 ubiquitin transferase</fullName>
        <ecNumber evidence="2">2.3.2.27</ecNumber>
    </recommendedName>
</protein>
<dbReference type="EC" id="2.3.2.27" evidence="2"/>
<comment type="catalytic activity">
    <reaction evidence="1">
        <text>S-ubiquitinyl-[E2 ubiquitin-conjugating enzyme]-L-cysteine + [acceptor protein]-L-lysine = [E2 ubiquitin-conjugating enzyme]-L-cysteine + N(6)-ubiquitinyl-[acceptor protein]-L-lysine.</text>
        <dbReference type="EC" id="2.3.2.27"/>
    </reaction>
</comment>
<evidence type="ECO:0000256" key="2">
    <source>
        <dbReference type="ARBA" id="ARBA00012483"/>
    </source>
</evidence>
<name>A0A9P5SLL0_9FUNG</name>
<gene>
    <name evidence="9" type="ORF">BG006_004091</name>
</gene>
<dbReference type="SMART" id="SM00028">
    <property type="entry name" value="TPR"/>
    <property type="match status" value="3"/>
</dbReference>
<feature type="repeat" description="TPR" evidence="6">
    <location>
        <begin position="41"/>
        <end position="74"/>
    </location>
</feature>
<dbReference type="Pfam" id="PF00515">
    <property type="entry name" value="TPR_1"/>
    <property type="match status" value="1"/>
</dbReference>
<dbReference type="AlphaFoldDB" id="A0A9P5SLL0"/>
<evidence type="ECO:0000313" key="10">
    <source>
        <dbReference type="Proteomes" id="UP000696485"/>
    </source>
</evidence>
<evidence type="ECO:0000256" key="6">
    <source>
        <dbReference type="PROSITE-ProRule" id="PRU00339"/>
    </source>
</evidence>
<dbReference type="Gene3D" id="1.25.40.10">
    <property type="entry name" value="Tetratricopeptide repeat domain"/>
    <property type="match status" value="1"/>
</dbReference>
<dbReference type="PANTHER" id="PTHR46803">
    <property type="entry name" value="E3 UBIQUITIN-PROTEIN LIGASE CHIP"/>
    <property type="match status" value="1"/>
</dbReference>
<dbReference type="SMART" id="SM00504">
    <property type="entry name" value="Ubox"/>
    <property type="match status" value="1"/>
</dbReference>
<dbReference type="InterPro" id="IPR013083">
    <property type="entry name" value="Znf_RING/FYVE/PHD"/>
</dbReference>